<reference evidence="1" key="1">
    <citation type="journal article" date="2025" name="Int. J. Syst. Evol. Microbiol.">
        <title>Streptomyces citrinus sp. nov., with yellow diffusible pigment.</title>
        <authorList>
            <person name="He Y."/>
            <person name="Yang E."/>
            <person name="Xu J."/>
            <person name="Sun Y."/>
            <person name="Sun L."/>
        </authorList>
    </citation>
    <scope>NUCLEOTIDE SEQUENCE</scope>
    <source>
        <strain evidence="1">Q6</strain>
    </source>
</reference>
<evidence type="ECO:0000313" key="2">
    <source>
        <dbReference type="Proteomes" id="UP001432251"/>
    </source>
</evidence>
<accession>A0ACD5AEL6</accession>
<proteinExistence type="predicted"/>
<dbReference type="EMBL" id="CP146022">
    <property type="protein sequence ID" value="WWQ65672.1"/>
    <property type="molecule type" value="Genomic_DNA"/>
</dbReference>
<keyword evidence="2" id="KW-1185">Reference proteome</keyword>
<name>A0ACD5AEL6_9ACTN</name>
<gene>
    <name evidence="1" type="ORF">V2W30_21680</name>
</gene>
<dbReference type="Proteomes" id="UP001432251">
    <property type="component" value="Chromosome"/>
</dbReference>
<evidence type="ECO:0000313" key="1">
    <source>
        <dbReference type="EMBL" id="WWQ65672.1"/>
    </source>
</evidence>
<sequence>MTSRLSGRIWRKISAWTRRSSAARSTVALTLASTAADVAGPASVLAWEVLVAVSLPVALVFAALGARRPDSGGAAAFVRVLLFCGPYLLVPALLAPASDRVRARTAACGKGVVCQRARASV</sequence>
<protein>
    <submittedName>
        <fullName evidence="1">Uncharacterized protein</fullName>
    </submittedName>
</protein>
<organism evidence="1 2">
    <name type="scientific">Streptomyces citrinus</name>
    <dbReference type="NCBI Taxonomy" id="3118173"/>
    <lineage>
        <taxon>Bacteria</taxon>
        <taxon>Bacillati</taxon>
        <taxon>Actinomycetota</taxon>
        <taxon>Actinomycetes</taxon>
        <taxon>Kitasatosporales</taxon>
        <taxon>Streptomycetaceae</taxon>
        <taxon>Streptomyces</taxon>
    </lineage>
</organism>